<sequence length="198" mass="23115">MEEAIIAYLNSVKELCPKVTDEELKYLMNGLTVSELKNRQFYIQANTVQKEIGFVFSGLLRAFYTDRAGNDFSVNFISENQYATHYSAFITQNPCKYYFQCIQPSIIVNLPYEHIQNGYNQFSGLERYGRLVAENVLTAQQRRIESFLFDNAETRYLDFVKGNPDLFNRISLSYLSSYLGIERQSLTRIRKKLAYRPL</sequence>
<dbReference type="SUPFAM" id="SSF51206">
    <property type="entry name" value="cAMP-binding domain-like"/>
    <property type="match status" value="1"/>
</dbReference>
<dbReference type="InterPro" id="IPR014710">
    <property type="entry name" value="RmlC-like_jellyroll"/>
</dbReference>
<evidence type="ECO:0000313" key="1">
    <source>
        <dbReference type="EMBL" id="MBD2768149.1"/>
    </source>
</evidence>
<accession>A0A927BDK9</accession>
<reference evidence="1" key="1">
    <citation type="submission" date="2020-09" db="EMBL/GenBank/DDBJ databases">
        <authorList>
            <person name="Kim M.K."/>
        </authorList>
    </citation>
    <scope>NUCLEOTIDE SEQUENCE</scope>
    <source>
        <strain evidence="1">BT664</strain>
    </source>
</reference>
<gene>
    <name evidence="1" type="ORF">IC235_09625</name>
</gene>
<comment type="caution">
    <text evidence="1">The sequence shown here is derived from an EMBL/GenBank/DDBJ whole genome shotgun (WGS) entry which is preliminary data.</text>
</comment>
<dbReference type="InterPro" id="IPR018490">
    <property type="entry name" value="cNMP-bd_dom_sf"/>
</dbReference>
<keyword evidence="2" id="KW-1185">Reference proteome</keyword>
<evidence type="ECO:0000313" key="2">
    <source>
        <dbReference type="Proteomes" id="UP000612233"/>
    </source>
</evidence>
<name>A0A927BDK9_9BACT</name>
<proteinExistence type="predicted"/>
<dbReference type="AlphaFoldDB" id="A0A927BDK9"/>
<dbReference type="Proteomes" id="UP000612233">
    <property type="component" value="Unassembled WGS sequence"/>
</dbReference>
<dbReference type="Gene3D" id="2.60.120.10">
    <property type="entry name" value="Jelly Rolls"/>
    <property type="match status" value="1"/>
</dbReference>
<organism evidence="1 2">
    <name type="scientific">Hymenobacter montanus</name>
    <dbReference type="NCBI Taxonomy" id="2771359"/>
    <lineage>
        <taxon>Bacteria</taxon>
        <taxon>Pseudomonadati</taxon>
        <taxon>Bacteroidota</taxon>
        <taxon>Cytophagia</taxon>
        <taxon>Cytophagales</taxon>
        <taxon>Hymenobacteraceae</taxon>
        <taxon>Hymenobacter</taxon>
    </lineage>
</organism>
<protein>
    <submittedName>
        <fullName evidence="1">Crp/Fnr family transcriptional regulator</fullName>
    </submittedName>
</protein>
<dbReference type="EMBL" id="JACXAD010000009">
    <property type="protein sequence ID" value="MBD2768149.1"/>
    <property type="molecule type" value="Genomic_DNA"/>
</dbReference>